<dbReference type="InterPro" id="IPR004843">
    <property type="entry name" value="Calcineurin-like_PHP"/>
</dbReference>
<comment type="similarity">
    <text evidence="4">Belongs to the cyclic nucleotide phosphodiesterase class-III family.</text>
</comment>
<gene>
    <name evidence="6" type="ORF">BSQ44_18770</name>
</gene>
<name>A0A1L3SUR9_9HYPH</name>
<reference evidence="7" key="1">
    <citation type="submission" date="2016-11" db="EMBL/GenBank/DDBJ databases">
        <title>Mesorhizobium oceanicum sp. nov., isolated from deep seawater in South China Sea.</title>
        <authorList>
            <person name="Fu G.-Y."/>
        </authorList>
    </citation>
    <scope>NUCLEOTIDE SEQUENCE [LARGE SCALE GENOMIC DNA]</scope>
    <source>
        <strain evidence="7">B7</strain>
    </source>
</reference>
<evidence type="ECO:0000256" key="3">
    <source>
        <dbReference type="ARBA" id="ARBA00023004"/>
    </source>
</evidence>
<dbReference type="PANTHER" id="PTHR42988">
    <property type="entry name" value="PHOSPHOHYDROLASE"/>
    <property type="match status" value="1"/>
</dbReference>
<dbReference type="CDD" id="cd00838">
    <property type="entry name" value="MPP_superfamily"/>
    <property type="match status" value="1"/>
</dbReference>
<dbReference type="SUPFAM" id="SSF56300">
    <property type="entry name" value="Metallo-dependent phosphatases"/>
    <property type="match status" value="1"/>
</dbReference>
<evidence type="ECO:0000256" key="4">
    <source>
        <dbReference type="ARBA" id="ARBA00025742"/>
    </source>
</evidence>
<dbReference type="Proteomes" id="UP000182840">
    <property type="component" value="Chromosome"/>
</dbReference>
<keyword evidence="2" id="KW-0378">Hydrolase</keyword>
<dbReference type="InterPro" id="IPR029052">
    <property type="entry name" value="Metallo-depent_PP-like"/>
</dbReference>
<dbReference type="InterPro" id="IPR050884">
    <property type="entry name" value="CNP_phosphodiesterase-III"/>
</dbReference>
<dbReference type="RefSeq" id="WP_072606654.1">
    <property type="nucleotide sequence ID" value="NZ_CP018171.1"/>
</dbReference>
<keyword evidence="3" id="KW-0408">Iron</keyword>
<dbReference type="AlphaFoldDB" id="A0A1L3SUR9"/>
<dbReference type="Pfam" id="PF00149">
    <property type="entry name" value="Metallophos"/>
    <property type="match status" value="1"/>
</dbReference>
<keyword evidence="7" id="KW-1185">Reference proteome</keyword>
<proteinExistence type="inferred from homology"/>
<dbReference type="GO" id="GO:0016787">
    <property type="term" value="F:hydrolase activity"/>
    <property type="evidence" value="ECO:0007669"/>
    <property type="project" value="UniProtKB-KW"/>
</dbReference>
<accession>A0A1L3SUR9</accession>
<evidence type="ECO:0000313" key="7">
    <source>
        <dbReference type="Proteomes" id="UP000182840"/>
    </source>
</evidence>
<dbReference type="PANTHER" id="PTHR42988:SF2">
    <property type="entry name" value="CYCLIC NUCLEOTIDE PHOSPHODIESTERASE CBUA0032-RELATED"/>
    <property type="match status" value="1"/>
</dbReference>
<dbReference type="GO" id="GO:0046872">
    <property type="term" value="F:metal ion binding"/>
    <property type="evidence" value="ECO:0007669"/>
    <property type="project" value="UniProtKB-KW"/>
</dbReference>
<feature type="domain" description="Calcineurin-like phosphoesterase" evidence="5">
    <location>
        <begin position="2"/>
        <end position="228"/>
    </location>
</feature>
<keyword evidence="1" id="KW-0479">Metal-binding</keyword>
<dbReference type="KEGG" id="meso:BSQ44_18770"/>
<organism evidence="6 7">
    <name type="scientific">Aquibium oceanicum</name>
    <dbReference type="NCBI Taxonomy" id="1670800"/>
    <lineage>
        <taxon>Bacteria</taxon>
        <taxon>Pseudomonadati</taxon>
        <taxon>Pseudomonadota</taxon>
        <taxon>Alphaproteobacteria</taxon>
        <taxon>Hyphomicrobiales</taxon>
        <taxon>Phyllobacteriaceae</taxon>
        <taxon>Aquibium</taxon>
    </lineage>
</organism>
<sequence length="309" mass="33622">MFRLAHLSDIHLGPLPDVTYRELASKRITGYVNWQRNRRRLLHNGVTDALLADMETNGIDHVAITGDLVNLALDAEIDLAREWLTTVGTPDNVSVVPGNHDAYVPGALAKACKAWRPYMTGEKTGVSQSKTGFPYLRTRENVALIGVSSARATAPFMALGSFGAEQAVRVGQLLDIARDRGLFRVVLIHHPPVRGATTAHKRLYGIGLFQKTLRRHGAEIVLHGHTHLPTLYWIGGKDNNVPVIGVPAAGQGAGGENPPAQYNLLEIGGGPGMWQVNLTRRGIIDGAPTFRIKAEKTVNLFSEPQYAAR</sequence>
<protein>
    <submittedName>
        <fullName evidence="6">Metallophosphatase</fullName>
    </submittedName>
</protein>
<dbReference type="EMBL" id="CP018171">
    <property type="protein sequence ID" value="APH73183.1"/>
    <property type="molecule type" value="Genomic_DNA"/>
</dbReference>
<evidence type="ECO:0000259" key="5">
    <source>
        <dbReference type="Pfam" id="PF00149"/>
    </source>
</evidence>
<evidence type="ECO:0000256" key="1">
    <source>
        <dbReference type="ARBA" id="ARBA00022723"/>
    </source>
</evidence>
<evidence type="ECO:0000313" key="6">
    <source>
        <dbReference type="EMBL" id="APH73183.1"/>
    </source>
</evidence>
<dbReference type="Gene3D" id="3.60.21.10">
    <property type="match status" value="1"/>
</dbReference>
<dbReference type="STRING" id="1670800.BSQ44_18770"/>
<dbReference type="OrthoDB" id="9794568at2"/>
<evidence type="ECO:0000256" key="2">
    <source>
        <dbReference type="ARBA" id="ARBA00022801"/>
    </source>
</evidence>